<dbReference type="AlphaFoldDB" id="A0A2T9J1S1"/>
<evidence type="ECO:0000313" key="2">
    <source>
        <dbReference type="Proteomes" id="UP000244913"/>
    </source>
</evidence>
<name>A0A2T9J1S1_9CAUL</name>
<accession>A0A2T9J1S1</accession>
<comment type="caution">
    <text evidence="1">The sequence shown here is derived from an EMBL/GenBank/DDBJ whole genome shotgun (WGS) entry which is preliminary data.</text>
</comment>
<gene>
    <name evidence="1" type="ORF">DDF65_20720</name>
</gene>
<evidence type="ECO:0000313" key="1">
    <source>
        <dbReference type="EMBL" id="PVM74030.1"/>
    </source>
</evidence>
<dbReference type="RefSeq" id="WP_116569467.1">
    <property type="nucleotide sequence ID" value="NZ_QDKP01000058.1"/>
</dbReference>
<proteinExistence type="predicted"/>
<dbReference type="EMBL" id="QDKP01000058">
    <property type="protein sequence ID" value="PVM74030.1"/>
    <property type="molecule type" value="Genomic_DNA"/>
</dbReference>
<reference evidence="1 2" key="1">
    <citation type="submission" date="2018-04" db="EMBL/GenBank/DDBJ databases">
        <title>The genome sequence of Caulobacter sp. 736.</title>
        <authorList>
            <person name="Gao J."/>
            <person name="Sun J."/>
        </authorList>
    </citation>
    <scope>NUCLEOTIDE SEQUENCE [LARGE SCALE GENOMIC DNA]</scope>
    <source>
        <strain evidence="1 2">736</strain>
    </source>
</reference>
<protein>
    <submittedName>
        <fullName evidence="1">Uncharacterized protein</fullName>
    </submittedName>
</protein>
<keyword evidence="2" id="KW-1185">Reference proteome</keyword>
<sequence>MNRLPETVHDERAFFNAAIRMHDEILLAAPSAVAEETNYPFQGHELWDSYFVGQALSCLPRPRRKILLFARANPLLLAALRETGAEVVDYAATPALSLKALLPKRWRSAEGRLADIARSGRIGGADTVVMDTMINETADPLGVLRSFANLVGPEGAVICVLRMSTEGRHDYHRELGFVLPSRDDVLALHADGFEVELVAKTSRESDHEAWPGYKIVGLLVRPRS</sequence>
<dbReference type="Proteomes" id="UP000244913">
    <property type="component" value="Unassembled WGS sequence"/>
</dbReference>
<organism evidence="1 2">
    <name type="scientific">Caulobacter radicis</name>
    <dbReference type="NCBI Taxonomy" id="2172650"/>
    <lineage>
        <taxon>Bacteria</taxon>
        <taxon>Pseudomonadati</taxon>
        <taxon>Pseudomonadota</taxon>
        <taxon>Alphaproteobacteria</taxon>
        <taxon>Caulobacterales</taxon>
        <taxon>Caulobacteraceae</taxon>
        <taxon>Caulobacter</taxon>
    </lineage>
</organism>